<reference evidence="1 2" key="1">
    <citation type="submission" date="2018-05" db="EMBL/GenBank/DDBJ databases">
        <title>Complete Genome Sequences of Extremely Thermoacidophilic, Metal-Mobilizing Type-Strain Members of the Archaeal Family Sulfolobaceae: Acidianus brierleyi DSM-1651T, Acidianus sulfidivorans DSM-18786T, Metallosphaera hakonensis DSM-7519T, and Metallosphaera prunae DSM-10039T.</title>
        <authorList>
            <person name="Counts J.A."/>
            <person name="Kelly R.M."/>
        </authorList>
    </citation>
    <scope>NUCLEOTIDE SEQUENCE [LARGE SCALE GENOMIC DNA]</scope>
    <source>
        <strain evidence="1 2">DSM 1651</strain>
    </source>
</reference>
<dbReference type="EMBL" id="CP029289">
    <property type="protein sequence ID" value="AWR93414.1"/>
    <property type="molecule type" value="Genomic_DNA"/>
</dbReference>
<gene>
    <name evidence="1" type="ORF">DFR85_01110</name>
</gene>
<dbReference type="Proteomes" id="UP000248044">
    <property type="component" value="Chromosome"/>
</dbReference>
<dbReference type="AlphaFoldDB" id="A0A2U9IBN6"/>
<dbReference type="OrthoDB" id="40355at2157"/>
<accession>A0A2U9IBN6</accession>
<evidence type="ECO:0000313" key="1">
    <source>
        <dbReference type="EMBL" id="AWR93414.1"/>
    </source>
</evidence>
<dbReference type="RefSeq" id="WP_110269298.1">
    <property type="nucleotide sequence ID" value="NZ_CP029289.2"/>
</dbReference>
<organism evidence="1 2">
    <name type="scientific">Acidianus brierleyi</name>
    <dbReference type="NCBI Taxonomy" id="41673"/>
    <lineage>
        <taxon>Archaea</taxon>
        <taxon>Thermoproteota</taxon>
        <taxon>Thermoprotei</taxon>
        <taxon>Sulfolobales</taxon>
        <taxon>Sulfolobaceae</taxon>
        <taxon>Acidianus</taxon>
    </lineage>
</organism>
<keyword evidence="2" id="KW-1185">Reference proteome</keyword>
<dbReference type="GeneID" id="36830712"/>
<dbReference type="KEGG" id="abri:DFR85_01110"/>
<evidence type="ECO:0000313" key="2">
    <source>
        <dbReference type="Proteomes" id="UP000248044"/>
    </source>
</evidence>
<protein>
    <submittedName>
        <fullName evidence="1">Uncharacterized protein</fullName>
    </submittedName>
</protein>
<proteinExistence type="predicted"/>
<sequence>MFICKNGIINDFTFYIDNENAILIRKTDILIKKQGINVRLCKDLDKNAVNILLSALKNGFYNIYYKGYLLIYNIGYGYGLYRILKINYIDDILSEKTIQLLNGKISQEEYEKCMTKLKNEKGLKGFTIVAIDEFSLLSENINWDLFSYKVDKLENCHEINAKISDKIEIGNLKFDIQKEAEFVDLAAFITLFNIINGKYIGNFEIKDGEGYIYKPFTEINITNIGNTRICGKIRLPKEKPCAFGDGISFYSDNTNTLNEVISDINKIKEISGKLK</sequence>
<name>A0A2U9IBN6_9CREN</name>